<sequence>MYDQLRSEFESVKRSAIQPANNFYSRPEPDLFSNPTNLMDNQDTMRKDRLYFTPETPGPRGDIWPARQTGNNSGGGFEVSDNLPARRAPVPVDPGNRRPTFGSGGSNASMTLRNLVISPIKRPQMSRNNRPHLFAL</sequence>
<dbReference type="InterPro" id="IPR055328">
    <property type="entry name" value="HEI10-like"/>
</dbReference>
<name>A0AAW1IFQ8_SAPOF</name>
<feature type="compositionally biased region" description="Polar residues" evidence="1">
    <location>
        <begin position="33"/>
        <end position="42"/>
    </location>
</feature>
<reference evidence="2" key="1">
    <citation type="submission" date="2024-03" db="EMBL/GenBank/DDBJ databases">
        <title>WGS assembly of Saponaria officinalis var. Norfolk2.</title>
        <authorList>
            <person name="Jenkins J."/>
            <person name="Shu S."/>
            <person name="Grimwood J."/>
            <person name="Barry K."/>
            <person name="Goodstein D."/>
            <person name="Schmutz J."/>
            <person name="Leebens-Mack J."/>
            <person name="Osbourn A."/>
        </authorList>
    </citation>
    <scope>NUCLEOTIDE SEQUENCE [LARGE SCALE GENOMIC DNA]</scope>
    <source>
        <strain evidence="2">JIC</strain>
    </source>
</reference>
<dbReference type="GO" id="GO:0051026">
    <property type="term" value="P:chiasma assembly"/>
    <property type="evidence" value="ECO:0007669"/>
    <property type="project" value="TreeGrafter"/>
</dbReference>
<keyword evidence="3" id="KW-1185">Reference proteome</keyword>
<protein>
    <submittedName>
        <fullName evidence="2">Uncharacterized protein</fullName>
    </submittedName>
</protein>
<dbReference type="AlphaFoldDB" id="A0AAW1IFQ8"/>
<dbReference type="Proteomes" id="UP001443914">
    <property type="component" value="Unassembled WGS sequence"/>
</dbReference>
<evidence type="ECO:0000313" key="3">
    <source>
        <dbReference type="Proteomes" id="UP001443914"/>
    </source>
</evidence>
<accession>A0AAW1IFQ8</accession>
<organism evidence="2 3">
    <name type="scientific">Saponaria officinalis</name>
    <name type="common">Common soapwort</name>
    <name type="synonym">Lychnis saponaria</name>
    <dbReference type="NCBI Taxonomy" id="3572"/>
    <lineage>
        <taxon>Eukaryota</taxon>
        <taxon>Viridiplantae</taxon>
        <taxon>Streptophyta</taxon>
        <taxon>Embryophyta</taxon>
        <taxon>Tracheophyta</taxon>
        <taxon>Spermatophyta</taxon>
        <taxon>Magnoliopsida</taxon>
        <taxon>eudicotyledons</taxon>
        <taxon>Gunneridae</taxon>
        <taxon>Pentapetalae</taxon>
        <taxon>Caryophyllales</taxon>
        <taxon>Caryophyllaceae</taxon>
        <taxon>Caryophylleae</taxon>
        <taxon>Saponaria</taxon>
    </lineage>
</organism>
<dbReference type="PANTHER" id="PTHR47384:SF2">
    <property type="entry name" value="E3 UBIQUITIN-PROTEIN LIGASE CCNB1IP1 HOMOLOG"/>
    <property type="match status" value="1"/>
</dbReference>
<feature type="region of interest" description="Disordered" evidence="1">
    <location>
        <begin position="50"/>
        <end position="108"/>
    </location>
</feature>
<feature type="region of interest" description="Disordered" evidence="1">
    <location>
        <begin position="24"/>
        <end position="43"/>
    </location>
</feature>
<dbReference type="PANTHER" id="PTHR47384">
    <property type="entry name" value="E3 UBIQUITIN-PROTEIN LIGASE CCNB1IP1 HOMOLOG"/>
    <property type="match status" value="1"/>
</dbReference>
<proteinExistence type="predicted"/>
<gene>
    <name evidence="2" type="ORF">RND81_09G006200</name>
</gene>
<evidence type="ECO:0000313" key="2">
    <source>
        <dbReference type="EMBL" id="KAK9688719.1"/>
    </source>
</evidence>
<dbReference type="EMBL" id="JBDFQZ010000009">
    <property type="protein sequence ID" value="KAK9688719.1"/>
    <property type="molecule type" value="Genomic_DNA"/>
</dbReference>
<evidence type="ECO:0000256" key="1">
    <source>
        <dbReference type="SAM" id="MobiDB-lite"/>
    </source>
</evidence>
<comment type="caution">
    <text evidence="2">The sequence shown here is derived from an EMBL/GenBank/DDBJ whole genome shotgun (WGS) entry which is preliminary data.</text>
</comment>